<dbReference type="InterPro" id="IPR025159">
    <property type="entry name" value="AbiEi_N"/>
</dbReference>
<sequence>MSLVKDLTKNRKNQTVFTLNDIVQLAESYRGARLYSALKYAVKTGDLIRLSRGIYSLNREYSRQEFANKFRTPSYISLYTVLQEAGVLFQPYISIYLVSGRSITTEIDNQKYIYRKIKNEILLNPTGIITESGASKAIPERALCDVIYLEGNQYFDNLRQINWEKAESLNTEVYFHNLGISEFISKYAV</sequence>
<evidence type="ECO:0000313" key="2">
    <source>
        <dbReference type="EMBL" id="PIP57186.1"/>
    </source>
</evidence>
<proteinExistence type="predicted"/>
<gene>
    <name evidence="2" type="ORF">COX04_00895</name>
</gene>
<evidence type="ECO:0000313" key="3">
    <source>
        <dbReference type="Proteomes" id="UP000230759"/>
    </source>
</evidence>
<reference evidence="2 3" key="1">
    <citation type="submission" date="2017-09" db="EMBL/GenBank/DDBJ databases">
        <title>Depth-based differentiation of microbial function through sediment-hosted aquifers and enrichment of novel symbionts in the deep terrestrial subsurface.</title>
        <authorList>
            <person name="Probst A.J."/>
            <person name="Ladd B."/>
            <person name="Jarett J.K."/>
            <person name="Geller-Mcgrath D.E."/>
            <person name="Sieber C.M."/>
            <person name="Emerson J.B."/>
            <person name="Anantharaman K."/>
            <person name="Thomas B.C."/>
            <person name="Malmstrom R."/>
            <person name="Stieglmeier M."/>
            <person name="Klingl A."/>
            <person name="Woyke T."/>
            <person name="Ryan C.M."/>
            <person name="Banfield J.F."/>
        </authorList>
    </citation>
    <scope>NUCLEOTIDE SEQUENCE [LARGE SCALE GENOMIC DNA]</scope>
    <source>
        <strain evidence="2">CG22_combo_CG10-13_8_21_14_all_45_10</strain>
    </source>
</reference>
<evidence type="ECO:0000259" key="1">
    <source>
        <dbReference type="Pfam" id="PF13338"/>
    </source>
</evidence>
<organism evidence="2 3">
    <name type="scientific">Candidatus Woesebacteria bacterium CG22_combo_CG10-13_8_21_14_all_45_10</name>
    <dbReference type="NCBI Taxonomy" id="1975060"/>
    <lineage>
        <taxon>Bacteria</taxon>
        <taxon>Candidatus Woeseibacteriota</taxon>
    </lineage>
</organism>
<dbReference type="Pfam" id="PF13338">
    <property type="entry name" value="AbiEi_4"/>
    <property type="match status" value="1"/>
</dbReference>
<name>A0A2H0BHN0_9BACT</name>
<dbReference type="AlphaFoldDB" id="A0A2H0BHN0"/>
<dbReference type="Proteomes" id="UP000230759">
    <property type="component" value="Unassembled WGS sequence"/>
</dbReference>
<comment type="caution">
    <text evidence="2">The sequence shown here is derived from an EMBL/GenBank/DDBJ whole genome shotgun (WGS) entry which is preliminary data.</text>
</comment>
<protein>
    <recommendedName>
        <fullName evidence="1">AbiEi antitoxin N-terminal domain-containing protein</fullName>
    </recommendedName>
</protein>
<accession>A0A2H0BHN0</accession>
<dbReference type="EMBL" id="PCSV01000022">
    <property type="protein sequence ID" value="PIP57186.1"/>
    <property type="molecule type" value="Genomic_DNA"/>
</dbReference>
<feature type="domain" description="AbiEi antitoxin N-terminal" evidence="1">
    <location>
        <begin position="12"/>
        <end position="57"/>
    </location>
</feature>